<reference evidence="1" key="1">
    <citation type="journal article" date="2022" name="Int. J. Mol. Sci.">
        <title>Draft Genome of Tanacetum Coccineum: Genomic Comparison of Closely Related Tanacetum-Family Plants.</title>
        <authorList>
            <person name="Yamashiro T."/>
            <person name="Shiraishi A."/>
            <person name="Nakayama K."/>
            <person name="Satake H."/>
        </authorList>
    </citation>
    <scope>NUCLEOTIDE SEQUENCE</scope>
</reference>
<evidence type="ECO:0000313" key="2">
    <source>
        <dbReference type="Proteomes" id="UP001151760"/>
    </source>
</evidence>
<keyword evidence="2" id="KW-1185">Reference proteome</keyword>
<protein>
    <submittedName>
        <fullName evidence="1">Uncharacterized protein</fullName>
    </submittedName>
</protein>
<dbReference type="Proteomes" id="UP001151760">
    <property type="component" value="Unassembled WGS sequence"/>
</dbReference>
<comment type="caution">
    <text evidence="1">The sequence shown here is derived from an EMBL/GenBank/DDBJ whole genome shotgun (WGS) entry which is preliminary data.</text>
</comment>
<sequence>MFKILNILWEFENLPHWMVNNLDSTLLRVLQDDDMSLSQQSTRNRGKAIVTSSALTYDPEPDDTADGVVIGIEAHYMYMAQIQEDETDDLDQERDLLASLIQTTKCEMMTSKTGNKFLEYQTKELDDKLKVRRSFVHRLLWVLKAHDGISNFLTNFVENFFGTVKFGNDQIAPIIGYGDLVLVAQICIPFFPAEDQSTPHLILLKANRTSSKHGYDILEICQGSSVYFLVSWESKKESLFTLDYPELKNDGYNFYTSDLCGHAGRKHYSKKYVLVIVEHYSDIPDYLSPKTKHLEFSLISHNSTKRLRWLKFTTVRTERHEIS</sequence>
<reference evidence="1" key="2">
    <citation type="submission" date="2022-01" db="EMBL/GenBank/DDBJ databases">
        <authorList>
            <person name="Yamashiro T."/>
            <person name="Shiraishi A."/>
            <person name="Satake H."/>
            <person name="Nakayama K."/>
        </authorList>
    </citation>
    <scope>NUCLEOTIDE SEQUENCE</scope>
</reference>
<dbReference type="EMBL" id="BQNB010017147">
    <property type="protein sequence ID" value="GJT59863.1"/>
    <property type="molecule type" value="Genomic_DNA"/>
</dbReference>
<accession>A0ABQ5F8Y7</accession>
<proteinExistence type="predicted"/>
<organism evidence="1 2">
    <name type="scientific">Tanacetum coccineum</name>
    <dbReference type="NCBI Taxonomy" id="301880"/>
    <lineage>
        <taxon>Eukaryota</taxon>
        <taxon>Viridiplantae</taxon>
        <taxon>Streptophyta</taxon>
        <taxon>Embryophyta</taxon>
        <taxon>Tracheophyta</taxon>
        <taxon>Spermatophyta</taxon>
        <taxon>Magnoliopsida</taxon>
        <taxon>eudicotyledons</taxon>
        <taxon>Gunneridae</taxon>
        <taxon>Pentapetalae</taxon>
        <taxon>asterids</taxon>
        <taxon>campanulids</taxon>
        <taxon>Asterales</taxon>
        <taxon>Asteraceae</taxon>
        <taxon>Asteroideae</taxon>
        <taxon>Anthemideae</taxon>
        <taxon>Anthemidinae</taxon>
        <taxon>Tanacetum</taxon>
    </lineage>
</organism>
<gene>
    <name evidence="1" type="ORF">Tco_1003396</name>
</gene>
<name>A0ABQ5F8Y7_9ASTR</name>
<evidence type="ECO:0000313" key="1">
    <source>
        <dbReference type="EMBL" id="GJT59863.1"/>
    </source>
</evidence>